<dbReference type="GO" id="GO:0004523">
    <property type="term" value="F:RNA-DNA hybrid ribonuclease activity"/>
    <property type="evidence" value="ECO:0007669"/>
    <property type="project" value="UniProtKB-ARBA"/>
</dbReference>
<dbReference type="InterPro" id="IPR050092">
    <property type="entry name" value="RNase_H"/>
</dbReference>
<dbReference type="Pfam" id="PF00075">
    <property type="entry name" value="RNase_H"/>
    <property type="match status" value="1"/>
</dbReference>
<gene>
    <name evidence="3" type="ORF">TKK_007652</name>
</gene>
<dbReference type="InterPro" id="IPR036397">
    <property type="entry name" value="RNaseH_sf"/>
</dbReference>
<dbReference type="Proteomes" id="UP001627154">
    <property type="component" value="Unassembled WGS sequence"/>
</dbReference>
<dbReference type="InterPro" id="IPR012337">
    <property type="entry name" value="RNaseH-like_sf"/>
</dbReference>
<evidence type="ECO:0000313" key="4">
    <source>
        <dbReference type="Proteomes" id="UP001627154"/>
    </source>
</evidence>
<dbReference type="SUPFAM" id="SSF53098">
    <property type="entry name" value="Ribonuclease H-like"/>
    <property type="match status" value="1"/>
</dbReference>
<keyword evidence="4" id="KW-1185">Reference proteome</keyword>
<evidence type="ECO:0000259" key="2">
    <source>
        <dbReference type="PROSITE" id="PS50879"/>
    </source>
</evidence>
<feature type="domain" description="RNase H type-1" evidence="2">
    <location>
        <begin position="77"/>
        <end position="213"/>
    </location>
</feature>
<dbReference type="InterPro" id="IPR002156">
    <property type="entry name" value="RNaseH_domain"/>
</dbReference>
<comment type="similarity">
    <text evidence="1">Belongs to the RNase H family.</text>
</comment>
<reference evidence="3 4" key="1">
    <citation type="journal article" date="2024" name="bioRxiv">
        <title>A reference genome for Trichogramma kaykai: A tiny desert-dwelling parasitoid wasp with competing sex-ratio distorters.</title>
        <authorList>
            <person name="Culotta J."/>
            <person name="Lindsey A.R."/>
        </authorList>
    </citation>
    <scope>NUCLEOTIDE SEQUENCE [LARGE SCALE GENOMIC DNA]</scope>
    <source>
        <strain evidence="3 4">KSX58</strain>
    </source>
</reference>
<proteinExistence type="inferred from homology"/>
<dbReference type="PANTHER" id="PTHR10642">
    <property type="entry name" value="RIBONUCLEASE H1"/>
    <property type="match status" value="1"/>
</dbReference>
<sequence length="311" mass="34860">MFNFYNKFKNNPGYSPFAKHIIEFFNSNFPIFSADHFNLYTNSYTTAIQPFLVDLSFGTSIRSKSLPDQTLDKFVEKHGAIAIYTDGSRIADASFTGAACLCPSAGWQCIKSLPPTSSIFTAECIALSEAMNFALSHVNANFLIFCDSLSVLQSLSSPLISINSNHILFEIKAKHESFKIKNPYNFIKLVWIPSHIGITGNERVDALAKEGTGGPAGSNVFIPFTDTFELAKAQLYNSTLNKNLEDAPIKEKYYFDFMNSPLKTPWFNHKRLPRSIIVTINRMRSNHHSLAESLHRKNIIGSPECICGFEE</sequence>
<evidence type="ECO:0000256" key="1">
    <source>
        <dbReference type="ARBA" id="ARBA00005300"/>
    </source>
</evidence>
<accession>A0ABD2WZH3</accession>
<dbReference type="Gene3D" id="3.30.420.10">
    <property type="entry name" value="Ribonuclease H-like superfamily/Ribonuclease H"/>
    <property type="match status" value="1"/>
</dbReference>
<organism evidence="3 4">
    <name type="scientific">Trichogramma kaykai</name>
    <dbReference type="NCBI Taxonomy" id="54128"/>
    <lineage>
        <taxon>Eukaryota</taxon>
        <taxon>Metazoa</taxon>
        <taxon>Ecdysozoa</taxon>
        <taxon>Arthropoda</taxon>
        <taxon>Hexapoda</taxon>
        <taxon>Insecta</taxon>
        <taxon>Pterygota</taxon>
        <taxon>Neoptera</taxon>
        <taxon>Endopterygota</taxon>
        <taxon>Hymenoptera</taxon>
        <taxon>Apocrita</taxon>
        <taxon>Proctotrupomorpha</taxon>
        <taxon>Chalcidoidea</taxon>
        <taxon>Trichogrammatidae</taxon>
        <taxon>Trichogramma</taxon>
    </lineage>
</organism>
<name>A0ABD2WZH3_9HYME</name>
<dbReference type="PROSITE" id="PS50879">
    <property type="entry name" value="RNASE_H_1"/>
    <property type="match status" value="1"/>
</dbReference>
<evidence type="ECO:0000313" key="3">
    <source>
        <dbReference type="EMBL" id="KAL3398497.1"/>
    </source>
</evidence>
<dbReference type="CDD" id="cd09276">
    <property type="entry name" value="Rnase_HI_RT_non_LTR"/>
    <property type="match status" value="1"/>
</dbReference>
<comment type="caution">
    <text evidence="3">The sequence shown here is derived from an EMBL/GenBank/DDBJ whole genome shotgun (WGS) entry which is preliminary data.</text>
</comment>
<protein>
    <recommendedName>
        <fullName evidence="2">RNase H type-1 domain-containing protein</fullName>
    </recommendedName>
</protein>
<dbReference type="EMBL" id="JBJJXI010000059">
    <property type="protein sequence ID" value="KAL3398497.1"/>
    <property type="molecule type" value="Genomic_DNA"/>
</dbReference>
<dbReference type="PANTHER" id="PTHR10642:SF31">
    <property type="entry name" value="RIBONUCLEASE H1"/>
    <property type="match status" value="1"/>
</dbReference>
<dbReference type="AlphaFoldDB" id="A0ABD2WZH3"/>